<evidence type="ECO:0000313" key="2">
    <source>
        <dbReference type="Proteomes" id="UP000004478"/>
    </source>
</evidence>
<dbReference type="AlphaFoldDB" id="K1M3J1"/>
<accession>K1M3J1</accession>
<keyword evidence="2" id="KW-1185">Reference proteome</keyword>
<dbReference type="Proteomes" id="UP000004478">
    <property type="component" value="Unassembled WGS sequence"/>
</dbReference>
<organism evidence="1 2">
    <name type="scientific">Cecembia lonarensis (strain CCUG 58316 / KCTC 22772 / LW9)</name>
    <dbReference type="NCBI Taxonomy" id="1225176"/>
    <lineage>
        <taxon>Bacteria</taxon>
        <taxon>Pseudomonadati</taxon>
        <taxon>Bacteroidota</taxon>
        <taxon>Cytophagia</taxon>
        <taxon>Cytophagales</taxon>
        <taxon>Cyclobacteriaceae</taxon>
        <taxon>Cecembia</taxon>
    </lineage>
</organism>
<protein>
    <submittedName>
        <fullName evidence="1">Uncharacterized protein</fullName>
    </submittedName>
</protein>
<proteinExistence type="predicted"/>
<sequence length="66" mass="7746">MEEVVITLLIKDNKIMSLLGPNSGWPPTIWWDREMVVWVPKTDWEEEKVTGSTIHQYMKVGKYAHC</sequence>
<dbReference type="OrthoDB" id="9922522at2"/>
<gene>
    <name evidence="1" type="ORF">B879_00564</name>
</gene>
<reference evidence="1 2" key="1">
    <citation type="journal article" date="2012" name="J. Bacteriol.">
        <title>Draft Genome Sequence of Cecembia lonarensis Strain LW9T, Isolated from Lonar Lake, a Haloalkaline Lake in India.</title>
        <authorList>
            <person name="Shivaji S."/>
            <person name="Ara S."/>
            <person name="Singh A."/>
            <person name="Pinnaka A.K."/>
        </authorList>
    </citation>
    <scope>NUCLEOTIDE SEQUENCE [LARGE SCALE GENOMIC DNA]</scope>
    <source>
        <strain evidence="1 2">LW9</strain>
    </source>
</reference>
<dbReference type="EMBL" id="AMGM01000005">
    <property type="protein sequence ID" value="EKB50819.1"/>
    <property type="molecule type" value="Genomic_DNA"/>
</dbReference>
<evidence type="ECO:0000313" key="1">
    <source>
        <dbReference type="EMBL" id="EKB50819.1"/>
    </source>
</evidence>
<dbReference type="RefSeq" id="WP_009183613.1">
    <property type="nucleotide sequence ID" value="NZ_AMGM01000005.1"/>
</dbReference>
<name>K1M3J1_CECL9</name>
<comment type="caution">
    <text evidence="1">The sequence shown here is derived from an EMBL/GenBank/DDBJ whole genome shotgun (WGS) entry which is preliminary data.</text>
</comment>